<evidence type="ECO:0000256" key="11">
    <source>
        <dbReference type="PROSITE-ProRule" id="PRU00520"/>
    </source>
</evidence>
<comment type="similarity">
    <text evidence="2">Belongs to the acylphosphatase family.</text>
</comment>
<keyword evidence="11" id="KW-0378">Hydrolase</keyword>
<evidence type="ECO:0000256" key="2">
    <source>
        <dbReference type="ARBA" id="ARBA00005614"/>
    </source>
</evidence>
<comment type="pathway">
    <text evidence="1">Protein modification; [NiFe] hydrogenase maturation.</text>
</comment>
<feature type="active site" evidence="11">
    <location>
        <position position="36"/>
    </location>
</feature>
<dbReference type="FunFam" id="3.30.420.40:FF:000124">
    <property type="entry name" value="Carbamoyltransferase HypF"/>
    <property type="match status" value="1"/>
</dbReference>
<evidence type="ECO:0000256" key="9">
    <source>
        <dbReference type="ARBA" id="ARBA00048220"/>
    </source>
</evidence>
<dbReference type="EC" id="6.2.-.-" evidence="10"/>
<dbReference type="Gene3D" id="3.30.420.40">
    <property type="match status" value="1"/>
</dbReference>
<dbReference type="eggNOG" id="COG0068">
    <property type="taxonomic scope" value="Bacteria"/>
</dbReference>
<organism evidence="14 15">
    <name type="scientific">Thermobrachium celere DSM 8682</name>
    <dbReference type="NCBI Taxonomy" id="941824"/>
    <lineage>
        <taxon>Bacteria</taxon>
        <taxon>Bacillati</taxon>
        <taxon>Bacillota</taxon>
        <taxon>Clostridia</taxon>
        <taxon>Eubacteriales</taxon>
        <taxon>Clostridiaceae</taxon>
        <taxon>Thermobrachium</taxon>
    </lineage>
</organism>
<dbReference type="InterPro" id="IPR017968">
    <property type="entry name" value="Acylphosphatase_CS"/>
</dbReference>
<feature type="domain" description="Acylphosphatase-like" evidence="12">
    <location>
        <begin position="3"/>
        <end position="90"/>
    </location>
</feature>
<comment type="catalytic activity">
    <reaction evidence="8 11">
        <text>an acyl phosphate + H2O = a carboxylate + phosphate + H(+)</text>
        <dbReference type="Rhea" id="RHEA:14965"/>
        <dbReference type="ChEBI" id="CHEBI:15377"/>
        <dbReference type="ChEBI" id="CHEBI:15378"/>
        <dbReference type="ChEBI" id="CHEBI:29067"/>
        <dbReference type="ChEBI" id="CHEBI:43474"/>
        <dbReference type="ChEBI" id="CHEBI:59918"/>
        <dbReference type="EC" id="3.6.1.7"/>
    </reaction>
</comment>
<evidence type="ECO:0000256" key="4">
    <source>
        <dbReference type="ARBA" id="ARBA00022598"/>
    </source>
</evidence>
<dbReference type="GO" id="GO:0016743">
    <property type="term" value="F:carboxyl- or carbamoyltransferase activity"/>
    <property type="evidence" value="ECO:0007669"/>
    <property type="project" value="UniProtKB-UniRule"/>
</dbReference>
<dbReference type="Pfam" id="PF17788">
    <property type="entry name" value="HypF_C"/>
    <property type="match status" value="1"/>
</dbReference>
<dbReference type="Gene3D" id="3.30.110.120">
    <property type="match status" value="1"/>
</dbReference>
<dbReference type="UniPathway" id="UPA00335"/>
<feature type="active site" evidence="11">
    <location>
        <position position="18"/>
    </location>
</feature>
<accession>R7RQ31</accession>
<dbReference type="SUPFAM" id="SSF55821">
    <property type="entry name" value="YrdC/RibB"/>
    <property type="match status" value="1"/>
</dbReference>
<dbReference type="PROSITE" id="PS51163">
    <property type="entry name" value="YRDC"/>
    <property type="match status" value="1"/>
</dbReference>
<dbReference type="InterPro" id="IPR001792">
    <property type="entry name" value="Acylphosphatase-like_dom"/>
</dbReference>
<keyword evidence="15" id="KW-1185">Reference proteome</keyword>
<feature type="domain" description="YrdC-like" evidence="13">
    <location>
        <begin position="199"/>
        <end position="382"/>
    </location>
</feature>
<dbReference type="PANTHER" id="PTHR42959:SF1">
    <property type="entry name" value="CARBAMOYLTRANSFERASE HYPF"/>
    <property type="match status" value="1"/>
</dbReference>
<evidence type="ECO:0000259" key="12">
    <source>
        <dbReference type="PROSITE" id="PS51160"/>
    </source>
</evidence>
<dbReference type="InterPro" id="IPR017945">
    <property type="entry name" value="DHBP_synth_RibB-like_a/b_dom"/>
</dbReference>
<dbReference type="InterPro" id="IPR036046">
    <property type="entry name" value="Acylphosphatase-like_dom_sf"/>
</dbReference>
<dbReference type="GO" id="GO:0003725">
    <property type="term" value="F:double-stranded RNA binding"/>
    <property type="evidence" value="ECO:0007669"/>
    <property type="project" value="InterPro"/>
</dbReference>
<dbReference type="Pfam" id="PF22521">
    <property type="entry name" value="HypF_C_2"/>
    <property type="match status" value="1"/>
</dbReference>
<sequence length="752" mass="86374">MKRANIVVNGIVQGVGFRPFIHKLISEYELKGWVKNTSSGVVIEVEGELDKIHCFVEDIKIKKPKLSVIESINLTVYDELLGYNEFRIIESTNDTTKFTLISPDVAICDDCLRELNDKNDKRYKFPFINCTNCGPRFTIIKDVPYDREKTTMNKFKMCDSCLSEYKDIEDRRYHAQPNCCFDCGPNIYYLNSDNIIIKENVIESVKNDLKEGKIIAIKGIGGFHLACNAKNKIAVEKLRQRKNREEKPFALMCRDIKTVRQFCIVSKEEEEHLTSFRRPIVLLRKKSEIFDYISIDNNYLGIMLPYAPLHFLLFDDELDVLVMTSANMKDKPIIKDNDEATIELKEVADGFLLHNRDIYVRCDDSLIFVYKGNEYFIRRSRGYTPFPIKVEFEAEDILACGAEQKASFCLLKKNYAFLSQHIGDLKNIETYNNYISQIEHFKKLFDINPKKIVCDYHPDYMSTEYAIDIGEKHNKEVYMVQHHHAHMASCMADNNLNGNVIAITWDGTGLGLDNTLWGGEILYGNYREFERRATIRKIRLVGGDLAIKEIDRIAYDLLYQTFGNVDKNILDMKNSQIINKMIENNVNTYLTSSIGRLFDGVSSLLGLRHYASYEGQGAILLEKTAELNENGVYTYNLEQSDLLEFDWRPMIREIVLDIGRGVSINIISAKFMNTLVDFAVKSVKQIESETNCRDIVISGGVFQNMYLLDRIYTRLQSDGFNVYIHKRVSTNDEGISLGQLAVVANGGGMRCV</sequence>
<dbReference type="Gene3D" id="3.90.870.50">
    <property type="match status" value="1"/>
</dbReference>
<dbReference type="EMBL" id="CAVN010000095">
    <property type="protein sequence ID" value="CDF58159.1"/>
    <property type="molecule type" value="Genomic_DNA"/>
</dbReference>
<keyword evidence="7" id="KW-0862">Zinc</keyword>
<dbReference type="InterPro" id="IPR004421">
    <property type="entry name" value="Carbamoyltransferase_HypF"/>
</dbReference>
<dbReference type="GO" id="GO:0003998">
    <property type="term" value="F:acylphosphatase activity"/>
    <property type="evidence" value="ECO:0007669"/>
    <property type="project" value="UniProtKB-EC"/>
</dbReference>
<dbReference type="Pfam" id="PF00708">
    <property type="entry name" value="Acylphosphatase"/>
    <property type="match status" value="1"/>
</dbReference>
<dbReference type="Proteomes" id="UP000014923">
    <property type="component" value="Unassembled WGS sequence"/>
</dbReference>
<dbReference type="GO" id="GO:0051604">
    <property type="term" value="P:protein maturation"/>
    <property type="evidence" value="ECO:0007669"/>
    <property type="project" value="TreeGrafter"/>
</dbReference>
<gene>
    <name evidence="14" type="ORF">TCEL_00205</name>
</gene>
<dbReference type="PROSITE" id="PS51160">
    <property type="entry name" value="ACYLPHOSPHATASE_3"/>
    <property type="match status" value="1"/>
</dbReference>
<comment type="catalytic activity">
    <reaction evidence="9">
        <text>C-terminal L-cysteinyl-[HypE protein] + carbamoyl phosphate + ATP + H2O = C-terminal S-carboxamide-L-cysteinyl-[HypE protein] + AMP + phosphate + diphosphate + H(+)</text>
        <dbReference type="Rhea" id="RHEA:55636"/>
        <dbReference type="Rhea" id="RHEA-COMP:14247"/>
        <dbReference type="Rhea" id="RHEA-COMP:14392"/>
        <dbReference type="ChEBI" id="CHEBI:15377"/>
        <dbReference type="ChEBI" id="CHEBI:15378"/>
        <dbReference type="ChEBI" id="CHEBI:30616"/>
        <dbReference type="ChEBI" id="CHEBI:33019"/>
        <dbReference type="ChEBI" id="CHEBI:43474"/>
        <dbReference type="ChEBI" id="CHEBI:58228"/>
        <dbReference type="ChEBI" id="CHEBI:76913"/>
        <dbReference type="ChEBI" id="CHEBI:139126"/>
        <dbReference type="ChEBI" id="CHEBI:456215"/>
    </reaction>
</comment>
<dbReference type="InterPro" id="IPR011125">
    <property type="entry name" value="Znf_HypF"/>
</dbReference>
<comment type="similarity">
    <text evidence="3 10">Belongs to the carbamoyltransferase HypF family.</text>
</comment>
<keyword evidence="5" id="KW-0479">Metal-binding</keyword>
<name>R7RQ31_9CLOT</name>
<dbReference type="Gene3D" id="3.30.420.360">
    <property type="match status" value="1"/>
</dbReference>
<evidence type="ECO:0000256" key="6">
    <source>
        <dbReference type="ARBA" id="ARBA00022771"/>
    </source>
</evidence>
<evidence type="ECO:0000313" key="14">
    <source>
        <dbReference type="EMBL" id="CDF58159.1"/>
    </source>
</evidence>
<dbReference type="HOGENOM" id="CLU_009164_0_0_9"/>
<dbReference type="PROSITE" id="PS00150">
    <property type="entry name" value="ACYLPHOSPHATASE_1"/>
    <property type="match status" value="1"/>
</dbReference>
<dbReference type="Pfam" id="PF01300">
    <property type="entry name" value="Sua5_yciO_yrdC"/>
    <property type="match status" value="1"/>
</dbReference>
<keyword evidence="6" id="KW-0863">Zinc-finger</keyword>
<dbReference type="InterPro" id="IPR041440">
    <property type="entry name" value="HypF_C"/>
</dbReference>
<evidence type="ECO:0000313" key="15">
    <source>
        <dbReference type="Proteomes" id="UP000014923"/>
    </source>
</evidence>
<protein>
    <recommendedName>
        <fullName evidence="10">Carbamoyltransferase</fullName>
        <ecNumber evidence="10">6.2.-.-</ecNumber>
    </recommendedName>
</protein>
<dbReference type="AlphaFoldDB" id="R7RQ31"/>
<keyword evidence="4" id="KW-0436">Ligase</keyword>
<dbReference type="NCBIfam" id="TIGR00143">
    <property type="entry name" value="hypF"/>
    <property type="match status" value="1"/>
</dbReference>
<evidence type="ECO:0000256" key="10">
    <source>
        <dbReference type="PIRNR" id="PIRNR006256"/>
    </source>
</evidence>
<dbReference type="Pfam" id="PF07503">
    <property type="entry name" value="zf-HYPF"/>
    <property type="match status" value="2"/>
</dbReference>
<dbReference type="SUPFAM" id="SSF54975">
    <property type="entry name" value="Acylphosphatase/BLUF domain-like"/>
    <property type="match status" value="1"/>
</dbReference>
<evidence type="ECO:0000256" key="7">
    <source>
        <dbReference type="ARBA" id="ARBA00022833"/>
    </source>
</evidence>
<evidence type="ECO:0000256" key="3">
    <source>
        <dbReference type="ARBA" id="ARBA00008097"/>
    </source>
</evidence>
<dbReference type="PIRSF" id="PIRSF006256">
    <property type="entry name" value="CMPcnvr_hdrg_mat"/>
    <property type="match status" value="1"/>
</dbReference>
<comment type="caution">
    <text evidence="14">The sequence shown here is derived from an EMBL/GenBank/DDBJ whole genome shotgun (WGS) entry which is preliminary data.</text>
</comment>
<dbReference type="PANTHER" id="PTHR42959">
    <property type="entry name" value="CARBAMOYLTRANSFERASE"/>
    <property type="match status" value="1"/>
</dbReference>
<dbReference type="GO" id="GO:0008270">
    <property type="term" value="F:zinc ion binding"/>
    <property type="evidence" value="ECO:0007669"/>
    <property type="project" value="UniProtKB-KW"/>
</dbReference>
<evidence type="ECO:0000256" key="5">
    <source>
        <dbReference type="ARBA" id="ARBA00022723"/>
    </source>
</evidence>
<dbReference type="GO" id="GO:0016874">
    <property type="term" value="F:ligase activity"/>
    <property type="evidence" value="ECO:0007669"/>
    <property type="project" value="UniProtKB-UniRule"/>
</dbReference>
<dbReference type="InterPro" id="IPR055128">
    <property type="entry name" value="HypF_C_2"/>
</dbReference>
<evidence type="ECO:0000256" key="1">
    <source>
        <dbReference type="ARBA" id="ARBA00004711"/>
    </source>
</evidence>
<reference evidence="14" key="1">
    <citation type="submission" date="2013-03" db="EMBL/GenBank/DDBJ databases">
        <title>Draft genome sequence of the hydrogen-ethanol-producing anaerobic alkalithermophilic Caloramator celere.</title>
        <authorList>
            <person name="Ciranna A."/>
            <person name="Larjo A."/>
            <person name="Kivisto A."/>
            <person name="Santala V."/>
            <person name="Roos C."/>
            <person name="Karp M."/>
        </authorList>
    </citation>
    <scope>NUCLEOTIDE SEQUENCE [LARGE SCALE GENOMIC DNA]</scope>
    <source>
        <strain evidence="14">DSM 8682</strain>
    </source>
</reference>
<evidence type="ECO:0000256" key="8">
    <source>
        <dbReference type="ARBA" id="ARBA00047645"/>
    </source>
</evidence>
<dbReference type="InterPro" id="IPR006070">
    <property type="entry name" value="Sua5-like_dom"/>
</dbReference>
<evidence type="ECO:0000259" key="13">
    <source>
        <dbReference type="PROSITE" id="PS51163"/>
    </source>
</evidence>
<proteinExistence type="inferred from homology"/>
<dbReference type="InterPro" id="IPR051060">
    <property type="entry name" value="Carbamoyltrans_HypF-like"/>
</dbReference>